<feature type="repeat" description="PPR" evidence="2">
    <location>
        <begin position="601"/>
        <end position="635"/>
    </location>
</feature>
<keyword evidence="1" id="KW-0677">Repeat</keyword>
<evidence type="ECO:0000313" key="3">
    <source>
        <dbReference type="EMBL" id="KAI5079086.1"/>
    </source>
</evidence>
<keyword evidence="4" id="KW-1185">Reference proteome</keyword>
<evidence type="ECO:0000313" key="4">
    <source>
        <dbReference type="Proteomes" id="UP000886520"/>
    </source>
</evidence>
<feature type="repeat" description="PPR" evidence="2">
    <location>
        <begin position="295"/>
        <end position="329"/>
    </location>
</feature>
<feature type="repeat" description="PPR" evidence="2">
    <location>
        <begin position="91"/>
        <end position="125"/>
    </location>
</feature>
<comment type="caution">
    <text evidence="3">The sequence shown here is derived from an EMBL/GenBank/DDBJ whole genome shotgun (WGS) entry which is preliminary data.</text>
</comment>
<dbReference type="NCBIfam" id="TIGR00756">
    <property type="entry name" value="PPR"/>
    <property type="match status" value="6"/>
</dbReference>
<name>A0A9D4V483_ADICA</name>
<dbReference type="InterPro" id="IPR011990">
    <property type="entry name" value="TPR-like_helical_dom_sf"/>
</dbReference>
<dbReference type="GO" id="GO:0009451">
    <property type="term" value="P:RNA modification"/>
    <property type="evidence" value="ECO:0007669"/>
    <property type="project" value="InterPro"/>
</dbReference>
<dbReference type="EMBL" id="JABFUD020000006">
    <property type="protein sequence ID" value="KAI5079086.1"/>
    <property type="molecule type" value="Genomic_DNA"/>
</dbReference>
<gene>
    <name evidence="3" type="ORF">GOP47_0006757</name>
</gene>
<sequence>MAERLFASEVKHRQEEHDEELKATSFSFLTRLKACAQKKDLYQVSRIHTELRNGGLLQKDPYLGSALVNVYAKCSALVKAREVLNALPARDVITWNALIAGYAQHGRGKEALGCFHEMQREGLSPNASTYTCTLKACGLTQGLHIGERIHGEVASKGLLEKHVVLGNALVDMYVKCGALTKAQKVLNELSVRNVVSWNALIAGYAQHGCGKEALRCFHQMRREDLSPNAITYACTLKACGLTQDVHMGERIHDEISSQGLLLKHVVLGNALVDMYAKCGALMKAREVLDGLPIRDIITWNALMAGYAQHGCGKEVLGCFHQMPREGLSPDAITYACTLKACGLTQDVDMGERIHDEIASHGLLEKDIILGNALVDMYAKCGALPKAKKVLEELSVRNVVSWSSLISGYAQHGSGKEALCCFRQLRSEGLSPNAITYACTLKACALTQDLHMGERIHDEIASQGLLEKGVELGNALVDMYAKCGALTKAREVLEGLPVRDIITWNALIAGYAQYGCGKEALDCFHQMRREGLSPDAMPYACTLKACGLMQDLHVGERIHNEIASQGLLDKHVELGNALVDMYAKCGALMKAREVLDGLPVRNVVSWSALIAGYAQHGWGKEALGCFQEMRREGLSPDAITYACTLKACGIAQDIDMGVRIHDEIASQGLLEKDVVLGNALVDMYAKCGALKKAQKFLMSFLSKMSSLGAR</sequence>
<dbReference type="OrthoDB" id="509099at2759"/>
<dbReference type="AlphaFoldDB" id="A0A9D4V483"/>
<dbReference type="Pfam" id="PF13041">
    <property type="entry name" value="PPR_2"/>
    <property type="match status" value="6"/>
</dbReference>
<feature type="repeat" description="PPR" evidence="2">
    <location>
        <begin position="499"/>
        <end position="533"/>
    </location>
</feature>
<accession>A0A9D4V483</accession>
<dbReference type="FunFam" id="1.25.40.10:FF:000031">
    <property type="entry name" value="Pentatricopeptide repeat-containing protein mitochondrial"/>
    <property type="match status" value="2"/>
</dbReference>
<dbReference type="GO" id="GO:0003723">
    <property type="term" value="F:RNA binding"/>
    <property type="evidence" value="ECO:0007669"/>
    <property type="project" value="InterPro"/>
</dbReference>
<feature type="repeat" description="PPR" evidence="2">
    <location>
        <begin position="397"/>
        <end position="431"/>
    </location>
</feature>
<organism evidence="3 4">
    <name type="scientific">Adiantum capillus-veneris</name>
    <name type="common">Maidenhair fern</name>
    <dbReference type="NCBI Taxonomy" id="13818"/>
    <lineage>
        <taxon>Eukaryota</taxon>
        <taxon>Viridiplantae</taxon>
        <taxon>Streptophyta</taxon>
        <taxon>Embryophyta</taxon>
        <taxon>Tracheophyta</taxon>
        <taxon>Polypodiopsida</taxon>
        <taxon>Polypodiidae</taxon>
        <taxon>Polypodiales</taxon>
        <taxon>Pteridineae</taxon>
        <taxon>Pteridaceae</taxon>
        <taxon>Vittarioideae</taxon>
        <taxon>Adiantum</taxon>
    </lineage>
</organism>
<feature type="repeat" description="PPR" evidence="2">
    <location>
        <begin position="193"/>
        <end position="227"/>
    </location>
</feature>
<dbReference type="FunFam" id="1.25.40.10:FF:000073">
    <property type="entry name" value="Pentatricopeptide repeat-containing protein chloroplastic"/>
    <property type="match status" value="2"/>
</dbReference>
<evidence type="ECO:0000256" key="1">
    <source>
        <dbReference type="ARBA" id="ARBA00022737"/>
    </source>
</evidence>
<dbReference type="InterPro" id="IPR046960">
    <property type="entry name" value="PPR_At4g14850-like_plant"/>
</dbReference>
<dbReference type="Proteomes" id="UP000886520">
    <property type="component" value="Chromosome 6"/>
</dbReference>
<evidence type="ECO:0008006" key="5">
    <source>
        <dbReference type="Google" id="ProtNLM"/>
    </source>
</evidence>
<dbReference type="FunFam" id="1.25.40.10:FF:000285">
    <property type="entry name" value="Pentatricopeptide repeat-containing protein, chloroplastic"/>
    <property type="match status" value="2"/>
</dbReference>
<protein>
    <recommendedName>
        <fullName evidence="5">Pentatricopeptide repeat-containing protein</fullName>
    </recommendedName>
</protein>
<dbReference type="PROSITE" id="PS51375">
    <property type="entry name" value="PPR"/>
    <property type="match status" value="6"/>
</dbReference>
<dbReference type="Gene3D" id="1.25.40.10">
    <property type="entry name" value="Tetratricopeptide repeat domain"/>
    <property type="match status" value="6"/>
</dbReference>
<evidence type="ECO:0000256" key="2">
    <source>
        <dbReference type="PROSITE-ProRule" id="PRU00708"/>
    </source>
</evidence>
<dbReference type="InterPro" id="IPR002885">
    <property type="entry name" value="PPR_rpt"/>
</dbReference>
<dbReference type="PANTHER" id="PTHR47926">
    <property type="entry name" value="PENTATRICOPEPTIDE REPEAT-CONTAINING PROTEIN"/>
    <property type="match status" value="1"/>
</dbReference>
<reference evidence="3" key="1">
    <citation type="submission" date="2021-01" db="EMBL/GenBank/DDBJ databases">
        <title>Adiantum capillus-veneris genome.</title>
        <authorList>
            <person name="Fang Y."/>
            <person name="Liao Q."/>
        </authorList>
    </citation>
    <scope>NUCLEOTIDE SEQUENCE</scope>
    <source>
        <strain evidence="3">H3</strain>
        <tissue evidence="3">Leaf</tissue>
    </source>
</reference>
<proteinExistence type="predicted"/>